<dbReference type="EMBL" id="ML122272">
    <property type="protein sequence ID" value="RPD58909.1"/>
    <property type="molecule type" value="Genomic_DNA"/>
</dbReference>
<keyword evidence="3" id="KW-1185">Reference proteome</keyword>
<organism evidence="2 3">
    <name type="scientific">Lentinus tigrinus ALCF2SS1-6</name>
    <dbReference type="NCBI Taxonomy" id="1328759"/>
    <lineage>
        <taxon>Eukaryota</taxon>
        <taxon>Fungi</taxon>
        <taxon>Dikarya</taxon>
        <taxon>Basidiomycota</taxon>
        <taxon>Agaricomycotina</taxon>
        <taxon>Agaricomycetes</taxon>
        <taxon>Polyporales</taxon>
        <taxon>Polyporaceae</taxon>
        <taxon>Lentinus</taxon>
    </lineage>
</organism>
<proteinExistence type="predicted"/>
<dbReference type="Proteomes" id="UP000313359">
    <property type="component" value="Unassembled WGS sequence"/>
</dbReference>
<evidence type="ECO:0000313" key="3">
    <source>
        <dbReference type="Proteomes" id="UP000313359"/>
    </source>
</evidence>
<evidence type="ECO:0000313" key="2">
    <source>
        <dbReference type="EMBL" id="RPD58909.1"/>
    </source>
</evidence>
<evidence type="ECO:0000256" key="1">
    <source>
        <dbReference type="SAM" id="MobiDB-lite"/>
    </source>
</evidence>
<reference evidence="2" key="1">
    <citation type="journal article" date="2018" name="Genome Biol. Evol.">
        <title>Genomics and development of Lentinus tigrinus, a white-rot wood-decaying mushroom with dimorphic fruiting bodies.</title>
        <authorList>
            <person name="Wu B."/>
            <person name="Xu Z."/>
            <person name="Knudson A."/>
            <person name="Carlson A."/>
            <person name="Chen N."/>
            <person name="Kovaka S."/>
            <person name="LaButti K."/>
            <person name="Lipzen A."/>
            <person name="Pennachio C."/>
            <person name="Riley R."/>
            <person name="Schakwitz W."/>
            <person name="Umezawa K."/>
            <person name="Ohm R.A."/>
            <person name="Grigoriev I.V."/>
            <person name="Nagy L.G."/>
            <person name="Gibbons J."/>
            <person name="Hibbett D."/>
        </authorList>
    </citation>
    <scope>NUCLEOTIDE SEQUENCE [LARGE SCALE GENOMIC DNA]</scope>
    <source>
        <strain evidence="2">ALCF2SS1-6</strain>
    </source>
</reference>
<gene>
    <name evidence="2" type="ORF">L227DRAFT_169049</name>
</gene>
<protein>
    <submittedName>
        <fullName evidence="2">Uncharacterized protein</fullName>
    </submittedName>
</protein>
<dbReference type="AlphaFoldDB" id="A0A5C2S710"/>
<feature type="region of interest" description="Disordered" evidence="1">
    <location>
        <begin position="309"/>
        <end position="353"/>
    </location>
</feature>
<sequence>MPHELPIELKALNCPEMFPHWKDEMFLRSRGYRSTGTFPAPIAPSLPRSVEVVHLPGSLSSTVTFEDFQKWGKGGVVIFNDSPATPLLCMRIDLAAPHRPAKMRKTRRNLEDGVPPAFVSTLVQGTAGLLVEPEPASHTWIPSSTKYEDLKSDFAAASPSSTLYVSCRPFDVAPAMAASSHPDDASHIAAPHQQAQIPIISNDMDYLCFSTSSSMPQNTLPSMLALTWPPPLPQWPLMHPYTYSQPFGLAGISETQTILDSLSGASGTSTLSQMGPQQLSYQLGDLDWQYGTLPVPDLTTYAAGTSRQDPYPGLVTRRSGPVRNVASGSHRVHPYACPGRTPENAPGESSGSEPMQAMMASYISAPQVYANGAPYYLHFPFSVYCNPSAYSSTPP</sequence>
<name>A0A5C2S710_9APHY</name>
<accession>A0A5C2S710</accession>